<keyword evidence="4" id="KW-1185">Reference proteome</keyword>
<keyword evidence="1" id="KW-0175">Coiled coil</keyword>
<reference evidence="3 4" key="1">
    <citation type="submission" date="2019-05" db="EMBL/GenBank/DDBJ databases">
        <title>The compact genome of Giardia muris reveals important steps in the evolution of intestinal protozoan parasites.</title>
        <authorList>
            <person name="Xu F."/>
            <person name="Jimenez-Gonzalez A."/>
            <person name="Einarsson E."/>
            <person name="Astvaldsson A."/>
            <person name="Peirasmaki D."/>
            <person name="Eckmann L."/>
            <person name="Andersson J.O."/>
            <person name="Svard S.G."/>
            <person name="Jerlstrom-Hultqvist J."/>
        </authorList>
    </citation>
    <scope>NUCLEOTIDE SEQUENCE [LARGE SCALE GENOMIC DNA]</scope>
    <source>
        <strain evidence="3 4">Roberts-Thomson</strain>
    </source>
</reference>
<accession>A0A4Z1T3X5</accession>
<feature type="compositionally biased region" description="Polar residues" evidence="2">
    <location>
        <begin position="126"/>
        <end position="140"/>
    </location>
</feature>
<comment type="caution">
    <text evidence="3">The sequence shown here is derived from an EMBL/GenBank/DDBJ whole genome shotgun (WGS) entry which is preliminary data.</text>
</comment>
<proteinExistence type="predicted"/>
<sequence>MLGRLARNSALIRPDAGREELQCLRSEVQKLSQTLALAIEQLECQSDTIATLESRLEEADLERRGLIERIGLLERQSESSRKTLLRIQRANDQVEQTREPRRPQSQTASRRVTPDDERQRKRVSIQDPSTTSSGAMSQMGGSHITRPHSAIEVSGTYSSLVRSVGQPRMTSDGRIVERIKLI</sequence>
<feature type="region of interest" description="Disordered" evidence="2">
    <location>
        <begin position="88"/>
        <end position="147"/>
    </location>
</feature>
<gene>
    <name evidence="3" type="ORF">GMRT_13210</name>
</gene>
<organism evidence="3 4">
    <name type="scientific">Giardia muris</name>
    <dbReference type="NCBI Taxonomy" id="5742"/>
    <lineage>
        <taxon>Eukaryota</taxon>
        <taxon>Metamonada</taxon>
        <taxon>Diplomonadida</taxon>
        <taxon>Hexamitidae</taxon>
        <taxon>Giardiinae</taxon>
        <taxon>Giardia</taxon>
    </lineage>
</organism>
<feature type="coiled-coil region" evidence="1">
    <location>
        <begin position="21"/>
        <end position="76"/>
    </location>
</feature>
<dbReference type="AlphaFoldDB" id="A0A4Z1T3X5"/>
<evidence type="ECO:0000256" key="2">
    <source>
        <dbReference type="SAM" id="MobiDB-lite"/>
    </source>
</evidence>
<evidence type="ECO:0000256" key="1">
    <source>
        <dbReference type="SAM" id="Coils"/>
    </source>
</evidence>
<dbReference type="EMBL" id="VDLU01000002">
    <property type="protein sequence ID" value="TNJ28683.1"/>
    <property type="molecule type" value="Genomic_DNA"/>
</dbReference>
<dbReference type="VEuPathDB" id="GiardiaDB:GMRT_13210"/>
<name>A0A4Z1T3X5_GIAMU</name>
<protein>
    <submittedName>
        <fullName evidence="3">Uncharacterized protein</fullName>
    </submittedName>
</protein>
<evidence type="ECO:0000313" key="3">
    <source>
        <dbReference type="EMBL" id="TNJ28683.1"/>
    </source>
</evidence>
<dbReference type="Proteomes" id="UP000315496">
    <property type="component" value="Chromosome 2"/>
</dbReference>
<evidence type="ECO:0000313" key="4">
    <source>
        <dbReference type="Proteomes" id="UP000315496"/>
    </source>
</evidence>